<sequence length="162" mass="17615">MNLSEHRYNVAVKWTGNLGTGTSGYRDYSRENEVTAPGLPLLPGTADPTFHGQKDRWNPEQLLLAALSQCHLLSYLHVAVKAGVTVTAYDDDAEGFMRLNRDGTGEFTRVLLRPRVTVASPEDVEKATGLHARAAATCFIARSVNFPVDHEPVTVLADPAVA</sequence>
<name>A0A4R5U2C7_9MICC</name>
<dbReference type="InterPro" id="IPR015946">
    <property type="entry name" value="KH_dom-like_a/b"/>
</dbReference>
<dbReference type="InterPro" id="IPR036102">
    <property type="entry name" value="OsmC/Ohrsf"/>
</dbReference>
<accession>A0A4R5U2C7</accession>
<comment type="caution">
    <text evidence="1">The sequence shown here is derived from an EMBL/GenBank/DDBJ whole genome shotgun (WGS) entry which is preliminary data.</text>
</comment>
<reference evidence="1 2" key="1">
    <citation type="submission" date="2019-03" db="EMBL/GenBank/DDBJ databases">
        <title>Arthrobacter sp. nov., an bacterium isolated from biocrust in Mu Us Desert.</title>
        <authorList>
            <person name="Lixiong L."/>
        </authorList>
    </citation>
    <scope>NUCLEOTIDE SEQUENCE [LARGE SCALE GENOMIC DNA]</scope>
    <source>
        <strain evidence="1 2">SLN-3</strain>
    </source>
</reference>
<evidence type="ECO:0000313" key="2">
    <source>
        <dbReference type="Proteomes" id="UP000295411"/>
    </source>
</evidence>
<gene>
    <name evidence="1" type="ORF">E2F48_01390</name>
</gene>
<dbReference type="RefSeq" id="WP_133402229.1">
    <property type="nucleotide sequence ID" value="NZ_SMTK01000001.1"/>
</dbReference>
<keyword evidence="2" id="KW-1185">Reference proteome</keyword>
<dbReference type="Pfam" id="PF02566">
    <property type="entry name" value="OsmC"/>
    <property type="match status" value="1"/>
</dbReference>
<dbReference type="Gene3D" id="3.30.300.20">
    <property type="match status" value="1"/>
</dbReference>
<evidence type="ECO:0000313" key="1">
    <source>
        <dbReference type="EMBL" id="TDK27809.1"/>
    </source>
</evidence>
<dbReference type="InterPro" id="IPR003718">
    <property type="entry name" value="OsmC/Ohr_fam"/>
</dbReference>
<dbReference type="PANTHER" id="PTHR42830:SF2">
    <property type="entry name" value="OSMC_OHR FAMILY PROTEIN"/>
    <property type="match status" value="1"/>
</dbReference>
<protein>
    <submittedName>
        <fullName evidence="1">OsmC family peroxiredoxin</fullName>
    </submittedName>
</protein>
<organism evidence="1 2">
    <name type="scientific">Arthrobacter crusticola</name>
    <dbReference type="NCBI Taxonomy" id="2547960"/>
    <lineage>
        <taxon>Bacteria</taxon>
        <taxon>Bacillati</taxon>
        <taxon>Actinomycetota</taxon>
        <taxon>Actinomycetes</taxon>
        <taxon>Micrococcales</taxon>
        <taxon>Micrococcaceae</taxon>
        <taxon>Arthrobacter</taxon>
    </lineage>
</organism>
<dbReference type="Proteomes" id="UP000295411">
    <property type="component" value="Unassembled WGS sequence"/>
</dbReference>
<dbReference type="PANTHER" id="PTHR42830">
    <property type="entry name" value="OSMOTICALLY INDUCIBLE FAMILY PROTEIN"/>
    <property type="match status" value="1"/>
</dbReference>
<dbReference type="InterPro" id="IPR052707">
    <property type="entry name" value="OsmC_Ohr_Peroxiredoxin"/>
</dbReference>
<dbReference type="SUPFAM" id="SSF82784">
    <property type="entry name" value="OsmC-like"/>
    <property type="match status" value="1"/>
</dbReference>
<dbReference type="OrthoDB" id="9795405at2"/>
<dbReference type="AlphaFoldDB" id="A0A4R5U2C7"/>
<dbReference type="EMBL" id="SMTK01000001">
    <property type="protein sequence ID" value="TDK27809.1"/>
    <property type="molecule type" value="Genomic_DNA"/>
</dbReference>
<proteinExistence type="predicted"/>